<proteinExistence type="inferred from homology"/>
<feature type="transmembrane region" description="Helical" evidence="12">
    <location>
        <begin position="263"/>
        <end position="280"/>
    </location>
</feature>
<evidence type="ECO:0000256" key="9">
    <source>
        <dbReference type="ARBA" id="ARBA00023133"/>
    </source>
</evidence>
<protein>
    <recommendedName>
        <fullName evidence="3">Protoheme IX farnesyltransferase, mitochondrial</fullName>
    </recommendedName>
    <alternativeName>
        <fullName evidence="11">Heme O synthase</fullName>
    </alternativeName>
</protein>
<gene>
    <name evidence="13" type="ORF">BB559_006806</name>
</gene>
<evidence type="ECO:0000313" key="13">
    <source>
        <dbReference type="EMBL" id="PVU85829.1"/>
    </source>
</evidence>
<evidence type="ECO:0000256" key="6">
    <source>
        <dbReference type="ARBA" id="ARBA00022946"/>
    </source>
</evidence>
<feature type="transmembrane region" description="Helical" evidence="12">
    <location>
        <begin position="119"/>
        <end position="136"/>
    </location>
</feature>
<dbReference type="NCBIfam" id="TIGR01473">
    <property type="entry name" value="cyoE_ctaB"/>
    <property type="match status" value="1"/>
</dbReference>
<dbReference type="AlphaFoldDB" id="A0A2T9Y0F6"/>
<keyword evidence="8" id="KW-0496">Mitochondrion</keyword>
<dbReference type="Proteomes" id="UP000245699">
    <property type="component" value="Unassembled WGS sequence"/>
</dbReference>
<evidence type="ECO:0000256" key="7">
    <source>
        <dbReference type="ARBA" id="ARBA00022989"/>
    </source>
</evidence>
<feature type="transmembrane region" description="Helical" evidence="12">
    <location>
        <begin position="312"/>
        <end position="330"/>
    </location>
</feature>
<keyword evidence="10 12" id="KW-0472">Membrane</keyword>
<comment type="subcellular location">
    <subcellularLocation>
        <location evidence="1">Mitochondrion membrane</location>
        <topology evidence="1">Multi-pass membrane protein</topology>
    </subcellularLocation>
</comment>
<evidence type="ECO:0000256" key="4">
    <source>
        <dbReference type="ARBA" id="ARBA00022679"/>
    </source>
</evidence>
<feature type="transmembrane region" description="Helical" evidence="12">
    <location>
        <begin position="206"/>
        <end position="227"/>
    </location>
</feature>
<feature type="transmembrane region" description="Helical" evidence="12">
    <location>
        <begin position="142"/>
        <end position="159"/>
    </location>
</feature>
<evidence type="ECO:0000256" key="10">
    <source>
        <dbReference type="ARBA" id="ARBA00023136"/>
    </source>
</evidence>
<feature type="transmembrane region" description="Helical" evidence="12">
    <location>
        <begin position="180"/>
        <end position="200"/>
    </location>
</feature>
<dbReference type="GO" id="GO:0008495">
    <property type="term" value="F:protoheme IX farnesyltransferase activity"/>
    <property type="evidence" value="ECO:0007669"/>
    <property type="project" value="InterPro"/>
</dbReference>
<name>A0A2T9Y0F6_9FUNG</name>
<evidence type="ECO:0000256" key="5">
    <source>
        <dbReference type="ARBA" id="ARBA00022692"/>
    </source>
</evidence>
<dbReference type="EMBL" id="MBFT01001025">
    <property type="protein sequence ID" value="PVU85829.1"/>
    <property type="molecule type" value="Genomic_DNA"/>
</dbReference>
<dbReference type="InterPro" id="IPR000537">
    <property type="entry name" value="UbiA_prenyltransferase"/>
</dbReference>
<feature type="transmembrane region" description="Helical" evidence="12">
    <location>
        <begin position="364"/>
        <end position="382"/>
    </location>
</feature>
<dbReference type="PROSITE" id="PS00943">
    <property type="entry name" value="UBIA"/>
    <property type="match status" value="1"/>
</dbReference>
<comment type="caution">
    <text evidence="13">The sequence shown here is derived from an EMBL/GenBank/DDBJ whole genome shotgun (WGS) entry which is preliminary data.</text>
</comment>
<reference evidence="13 14" key="1">
    <citation type="journal article" date="2018" name="MBio">
        <title>Comparative Genomics Reveals the Core Gene Toolbox for the Fungus-Insect Symbiosis.</title>
        <authorList>
            <person name="Wang Y."/>
            <person name="Stata M."/>
            <person name="Wang W."/>
            <person name="Stajich J.E."/>
            <person name="White M.M."/>
            <person name="Moncalvo J.M."/>
        </authorList>
    </citation>
    <scope>NUCLEOTIDE SEQUENCE [LARGE SCALE GENOMIC DNA]</scope>
    <source>
        <strain evidence="13 14">AUS-77-4</strain>
    </source>
</reference>
<dbReference type="InterPro" id="IPR006369">
    <property type="entry name" value="Protohaem_IX_farnesylTrfase"/>
</dbReference>
<keyword evidence="14" id="KW-1185">Reference proteome</keyword>
<evidence type="ECO:0000256" key="3">
    <source>
        <dbReference type="ARBA" id="ARBA00016335"/>
    </source>
</evidence>
<dbReference type="STRING" id="61424.A0A2T9Y0F6"/>
<evidence type="ECO:0000256" key="11">
    <source>
        <dbReference type="ARBA" id="ARBA00030253"/>
    </source>
</evidence>
<dbReference type="PANTHER" id="PTHR43448">
    <property type="entry name" value="PROTOHEME IX FARNESYLTRANSFERASE, MITOCHONDRIAL"/>
    <property type="match status" value="1"/>
</dbReference>
<dbReference type="GO" id="GO:0006784">
    <property type="term" value="P:heme A biosynthetic process"/>
    <property type="evidence" value="ECO:0007669"/>
    <property type="project" value="TreeGrafter"/>
</dbReference>
<keyword evidence="5 12" id="KW-0812">Transmembrane</keyword>
<dbReference type="Pfam" id="PF01040">
    <property type="entry name" value="UbiA"/>
    <property type="match status" value="1"/>
</dbReference>
<evidence type="ECO:0000256" key="8">
    <source>
        <dbReference type="ARBA" id="ARBA00023128"/>
    </source>
</evidence>
<keyword evidence="6" id="KW-0809">Transit peptide</keyword>
<keyword evidence="4" id="KW-0808">Transferase</keyword>
<evidence type="ECO:0000256" key="2">
    <source>
        <dbReference type="ARBA" id="ARBA00005985"/>
    </source>
</evidence>
<organism evidence="13 14">
    <name type="scientific">Furculomyces boomerangus</name>
    <dbReference type="NCBI Taxonomy" id="61424"/>
    <lineage>
        <taxon>Eukaryota</taxon>
        <taxon>Fungi</taxon>
        <taxon>Fungi incertae sedis</taxon>
        <taxon>Zoopagomycota</taxon>
        <taxon>Kickxellomycotina</taxon>
        <taxon>Harpellomycetes</taxon>
        <taxon>Harpellales</taxon>
        <taxon>Harpellaceae</taxon>
        <taxon>Furculomyces</taxon>
    </lineage>
</organism>
<comment type="similarity">
    <text evidence="2">Belongs to the UbiA prenyltransferase family.</text>
</comment>
<accession>A0A2T9Y0F6</accession>
<dbReference type="InterPro" id="IPR030470">
    <property type="entry name" value="UbiA_prenylTrfase_CS"/>
</dbReference>
<dbReference type="FunFam" id="1.10.357.140:FF:000004">
    <property type="entry name" value="Protoheme IX farnesyltransferase, mitochondrial"/>
    <property type="match status" value="1"/>
</dbReference>
<evidence type="ECO:0000256" key="12">
    <source>
        <dbReference type="SAM" id="Phobius"/>
    </source>
</evidence>
<sequence>MLIFQKASKASSLRPLFSSTKVFTLSRSLLTSKPKISTLFSPNSNRPITPLSSLPNSFPFLQPKNFKYTTTPSPEKNVNSPPTELPLKTHSSSLVWKIQRPLPPVKKFYTYMDLSKDKLTAFVVLTAMAGYAAAPLSADLKTLFVLTTGTAMCSAAANATNQWIEVPYDAQMKRTRNRPIVRGAVPPTNAISFAIAMGALGTTSLIYFVNPITGFLGLLNIVLYSFVYTPLKRISVVNTWIGAFVGAIPPMMGWTAATGSFDLGTLLLGGLLFAWQFPHFNSLSWTLRKEYSVAGYRMISVLNPPLNSRVSLRYSIAMFPICGMLTYFQITDSWFLLDSSVVNAYLTYQAYGFWKSSNSTSSRSLFFASLIHLPLILILLIAHKKRASEDSEPKQLETPTTEN</sequence>
<evidence type="ECO:0000313" key="14">
    <source>
        <dbReference type="Proteomes" id="UP000245699"/>
    </source>
</evidence>
<keyword evidence="7 12" id="KW-1133">Transmembrane helix</keyword>
<dbReference type="Gene3D" id="1.10.357.140">
    <property type="entry name" value="UbiA prenyltransferase"/>
    <property type="match status" value="1"/>
</dbReference>
<dbReference type="OrthoDB" id="5211at2759"/>
<evidence type="ECO:0000256" key="1">
    <source>
        <dbReference type="ARBA" id="ARBA00004225"/>
    </source>
</evidence>
<dbReference type="CDD" id="cd13957">
    <property type="entry name" value="PT_UbiA_Cox10"/>
    <property type="match status" value="1"/>
</dbReference>
<dbReference type="PANTHER" id="PTHR43448:SF2">
    <property type="entry name" value="PROTOHEME IX FARNESYLTRANSFERASE, MITOCHONDRIAL"/>
    <property type="match status" value="1"/>
</dbReference>
<dbReference type="HAMAP" id="MF_00154">
    <property type="entry name" value="CyoE_CtaB"/>
    <property type="match status" value="1"/>
</dbReference>
<feature type="transmembrane region" description="Helical" evidence="12">
    <location>
        <begin position="239"/>
        <end position="257"/>
    </location>
</feature>
<dbReference type="InterPro" id="IPR044878">
    <property type="entry name" value="UbiA_sf"/>
</dbReference>
<keyword evidence="9" id="KW-0350">Heme biosynthesis</keyword>
<dbReference type="GO" id="GO:0031966">
    <property type="term" value="C:mitochondrial membrane"/>
    <property type="evidence" value="ECO:0007669"/>
    <property type="project" value="UniProtKB-SubCell"/>
</dbReference>